<dbReference type="SUPFAM" id="SSF82784">
    <property type="entry name" value="OsmC-like"/>
    <property type="match status" value="1"/>
</dbReference>
<keyword evidence="2" id="KW-1185">Reference proteome</keyword>
<gene>
    <name evidence="1" type="ORF">GCM10010978_31530</name>
</gene>
<comment type="caution">
    <text evidence="1">The sequence shown here is derived from an EMBL/GenBank/DDBJ whole genome shotgun (WGS) entry which is preliminary data.</text>
</comment>
<dbReference type="Proteomes" id="UP000602050">
    <property type="component" value="Unassembled WGS sequence"/>
</dbReference>
<organism evidence="1 2">
    <name type="scientific">Compostibacillus humi</name>
    <dbReference type="NCBI Taxonomy" id="1245525"/>
    <lineage>
        <taxon>Bacteria</taxon>
        <taxon>Bacillati</taxon>
        <taxon>Bacillota</taxon>
        <taxon>Bacilli</taxon>
        <taxon>Bacillales</taxon>
        <taxon>Bacillaceae</taxon>
        <taxon>Compostibacillus</taxon>
    </lineage>
</organism>
<dbReference type="Pfam" id="PF02566">
    <property type="entry name" value="OsmC"/>
    <property type="match status" value="1"/>
</dbReference>
<evidence type="ECO:0000313" key="2">
    <source>
        <dbReference type="Proteomes" id="UP000602050"/>
    </source>
</evidence>
<dbReference type="PANTHER" id="PTHR34352">
    <property type="entry name" value="PROTEIN YHFA"/>
    <property type="match status" value="1"/>
</dbReference>
<evidence type="ECO:0000313" key="1">
    <source>
        <dbReference type="EMBL" id="GFZ90076.1"/>
    </source>
</evidence>
<reference evidence="1" key="2">
    <citation type="submission" date="2020-09" db="EMBL/GenBank/DDBJ databases">
        <authorList>
            <person name="Sun Q."/>
            <person name="Zhou Y."/>
        </authorList>
    </citation>
    <scope>NUCLEOTIDE SEQUENCE</scope>
    <source>
        <strain evidence="1">CGMCC 1.12360</strain>
    </source>
</reference>
<dbReference type="InterPro" id="IPR036102">
    <property type="entry name" value="OsmC/Ohrsf"/>
</dbReference>
<dbReference type="Gene3D" id="3.30.300.20">
    <property type="match status" value="1"/>
</dbReference>
<dbReference type="InterPro" id="IPR003718">
    <property type="entry name" value="OsmC/Ohr_fam"/>
</dbReference>
<protein>
    <submittedName>
        <fullName evidence="1">Osmotically inducible protein C</fullName>
    </submittedName>
</protein>
<proteinExistence type="predicted"/>
<reference evidence="1" key="1">
    <citation type="journal article" date="2014" name="Int. J. Syst. Evol. Microbiol.">
        <title>Complete genome sequence of Corynebacterium casei LMG S-19264T (=DSM 44701T), isolated from a smear-ripened cheese.</title>
        <authorList>
            <consortium name="US DOE Joint Genome Institute (JGI-PGF)"/>
            <person name="Walter F."/>
            <person name="Albersmeier A."/>
            <person name="Kalinowski J."/>
            <person name="Ruckert C."/>
        </authorList>
    </citation>
    <scope>NUCLEOTIDE SEQUENCE</scope>
    <source>
        <strain evidence="1">CGMCC 1.12360</strain>
    </source>
</reference>
<sequence>MKFKLSQTGAFEAEFEYGKIEISSNTELGFRPLQLLVSSLAGCSGGLLKKVLEKKRITFDSIEIETDIERNEKEANKVTKIALHFIVYGINLNLTQVQKSLDLAVKNCAMIHSVNSAIEVVETIEVREQ</sequence>
<dbReference type="EMBL" id="BMEV01000096">
    <property type="protein sequence ID" value="GFZ90076.1"/>
    <property type="molecule type" value="Genomic_DNA"/>
</dbReference>
<name>A0A8J2XHP1_9BACI</name>
<accession>A0A8J2XHP1</accession>
<dbReference type="InterPro" id="IPR015946">
    <property type="entry name" value="KH_dom-like_a/b"/>
</dbReference>
<dbReference type="PANTHER" id="PTHR34352:SF1">
    <property type="entry name" value="PROTEIN YHFA"/>
    <property type="match status" value="1"/>
</dbReference>
<dbReference type="RefSeq" id="WP_188393351.1">
    <property type="nucleotide sequence ID" value="NZ_BMEV01000096.1"/>
</dbReference>
<dbReference type="AlphaFoldDB" id="A0A8J2XHP1"/>